<name>A0A7C3VJS4_9CYAN</name>
<dbReference type="Pfam" id="PF01724">
    <property type="entry name" value="DUF29"/>
    <property type="match status" value="1"/>
</dbReference>
<proteinExistence type="predicted"/>
<dbReference type="PANTHER" id="PTHR34235">
    <property type="entry name" value="SLR1203 PROTEIN-RELATED"/>
    <property type="match status" value="1"/>
</dbReference>
<dbReference type="InterPro" id="IPR002636">
    <property type="entry name" value="DUF29"/>
</dbReference>
<comment type="caution">
    <text evidence="1">The sequence shown here is derived from an EMBL/GenBank/DDBJ whole genome shotgun (WGS) entry which is preliminary data.</text>
</comment>
<protein>
    <submittedName>
        <fullName evidence="1">DUF29 domain-containing protein</fullName>
    </submittedName>
</protein>
<evidence type="ECO:0000313" key="1">
    <source>
        <dbReference type="EMBL" id="HGG03033.1"/>
    </source>
</evidence>
<accession>A0A7C3VJS4</accession>
<dbReference type="Gene3D" id="1.20.1220.20">
    <property type="entry name" value="Uncharcterised protein PF01724"/>
    <property type="match status" value="1"/>
</dbReference>
<dbReference type="PANTHER" id="PTHR34235:SF3">
    <property type="entry name" value="SLR1203 PROTEIN"/>
    <property type="match status" value="1"/>
</dbReference>
<dbReference type="EMBL" id="DSPX01000207">
    <property type="protein sequence ID" value="HGG03033.1"/>
    <property type="molecule type" value="Genomic_DNA"/>
</dbReference>
<gene>
    <name evidence="1" type="ORF">ENR15_20915</name>
</gene>
<organism evidence="1">
    <name type="scientific">Planktothricoides sp. SpSt-374</name>
    <dbReference type="NCBI Taxonomy" id="2282167"/>
    <lineage>
        <taxon>Bacteria</taxon>
        <taxon>Bacillati</taxon>
        <taxon>Cyanobacteriota</taxon>
        <taxon>Cyanophyceae</taxon>
        <taxon>Oscillatoriophycideae</taxon>
        <taxon>Oscillatoriales</taxon>
        <taxon>Oscillatoriaceae</taxon>
        <taxon>Planktothricoides</taxon>
    </lineage>
</organism>
<dbReference type="AlphaFoldDB" id="A0A7C3VJS4"/>
<sequence length="152" mass="17787">MTAISETIQTNAGLYTEDYYLWLQQNLELLRLHKFNDVDWENLLEEIADMGKSEKRAITSNLRILLMHLLKYKYQTDKPTNTWLFTIREHRKRLREALTMSHSLKIYSQEVFAESYQDARELAADETGVAINTFPADAPFTPEDAINPDYLP</sequence>
<reference evidence="1" key="1">
    <citation type="journal article" date="2020" name="mSystems">
        <title>Genome- and Community-Level Interaction Insights into Carbon Utilization and Element Cycling Functions of Hydrothermarchaeota in Hydrothermal Sediment.</title>
        <authorList>
            <person name="Zhou Z."/>
            <person name="Liu Y."/>
            <person name="Xu W."/>
            <person name="Pan J."/>
            <person name="Luo Z.H."/>
            <person name="Li M."/>
        </authorList>
    </citation>
    <scope>NUCLEOTIDE SEQUENCE [LARGE SCALE GENOMIC DNA]</scope>
    <source>
        <strain evidence="1">SpSt-374</strain>
    </source>
</reference>